<proteinExistence type="inferred from homology"/>
<evidence type="ECO:0000313" key="4">
    <source>
        <dbReference type="Proteomes" id="UP000549457"/>
    </source>
</evidence>
<feature type="binding site" evidence="2">
    <location>
        <begin position="61"/>
        <end position="63"/>
    </location>
    <ligand>
        <name>substrate</name>
    </ligand>
</feature>
<organism evidence="3 4">
    <name type="scientific">Amaricoccus macauensis</name>
    <dbReference type="NCBI Taxonomy" id="57001"/>
    <lineage>
        <taxon>Bacteria</taxon>
        <taxon>Pseudomonadati</taxon>
        <taxon>Pseudomonadota</taxon>
        <taxon>Alphaproteobacteria</taxon>
        <taxon>Rhodobacterales</taxon>
        <taxon>Paracoccaceae</taxon>
        <taxon>Amaricoccus</taxon>
    </lineage>
</organism>
<name>A0A840SSH3_9RHOB</name>
<dbReference type="HAMAP" id="MF_01139">
    <property type="entry name" value="ISPT"/>
    <property type="match status" value="1"/>
</dbReference>
<protein>
    <recommendedName>
        <fullName evidence="2">Isoprenyl transferase</fullName>
        <ecNumber evidence="2">2.5.1.-</ecNumber>
    </recommendedName>
</protein>
<feature type="binding site" evidence="2">
    <location>
        <begin position="17"/>
        <end position="20"/>
    </location>
    <ligand>
        <name>substrate</name>
    </ligand>
</feature>
<comment type="similarity">
    <text evidence="2">Belongs to the UPP synthase family.</text>
</comment>
<feature type="binding site" evidence="2">
    <location>
        <position position="21"/>
    </location>
    <ligand>
        <name>substrate</name>
    </ligand>
</feature>
<dbReference type="GO" id="GO:0000287">
    <property type="term" value="F:magnesium ion binding"/>
    <property type="evidence" value="ECO:0007669"/>
    <property type="project" value="UniProtKB-UniRule"/>
</dbReference>
<feature type="binding site" evidence="2">
    <location>
        <position position="16"/>
    </location>
    <ligand>
        <name>Mg(2+)</name>
        <dbReference type="ChEBI" id="CHEBI:18420"/>
    </ligand>
</feature>
<dbReference type="SUPFAM" id="SSF64005">
    <property type="entry name" value="Undecaprenyl diphosphate synthase"/>
    <property type="match status" value="1"/>
</dbReference>
<feature type="binding site" evidence="2">
    <location>
        <position position="184"/>
    </location>
    <ligand>
        <name>substrate</name>
    </ligand>
</feature>
<feature type="active site" description="Proton acceptor" evidence="2">
    <location>
        <position position="64"/>
    </location>
</feature>
<gene>
    <name evidence="3" type="ORF">HNP73_003485</name>
</gene>
<comment type="function">
    <text evidence="2">Catalyzes the condensation of isopentenyl diphosphate (IPP) with allylic pyrophosphates generating different type of terpenoids.</text>
</comment>
<keyword evidence="2" id="KW-0479">Metal-binding</keyword>
<feature type="active site" evidence="2">
    <location>
        <position position="16"/>
    </location>
</feature>
<keyword evidence="2" id="KW-0460">Magnesium</keyword>
<feature type="binding site" evidence="2">
    <location>
        <begin position="190"/>
        <end position="192"/>
    </location>
    <ligand>
        <name>substrate</name>
    </ligand>
</feature>
<dbReference type="GO" id="GO:0045547">
    <property type="term" value="F:ditrans,polycis-polyprenyl diphosphate synthase [(2E,6E)-farnesyl diphosphate specific] activity"/>
    <property type="evidence" value="ECO:0007669"/>
    <property type="project" value="TreeGrafter"/>
</dbReference>
<dbReference type="InterPro" id="IPR036424">
    <property type="entry name" value="UPP_synth-like_sf"/>
</dbReference>
<dbReference type="EMBL" id="JACHFM010000003">
    <property type="protein sequence ID" value="MBB5223538.1"/>
    <property type="molecule type" value="Genomic_DNA"/>
</dbReference>
<comment type="cofactor">
    <cofactor evidence="2">
        <name>Mg(2+)</name>
        <dbReference type="ChEBI" id="CHEBI:18420"/>
    </cofactor>
    <text evidence="2">Binds 2 magnesium ions per subunit.</text>
</comment>
<reference evidence="3 4" key="1">
    <citation type="submission" date="2020-08" db="EMBL/GenBank/DDBJ databases">
        <title>Genomic Encyclopedia of Type Strains, Phase IV (KMG-IV): sequencing the most valuable type-strain genomes for metagenomic binning, comparative biology and taxonomic classification.</title>
        <authorList>
            <person name="Goeker M."/>
        </authorList>
    </citation>
    <scope>NUCLEOTIDE SEQUENCE [LARGE SCALE GENOMIC DNA]</scope>
    <source>
        <strain evidence="3 4">DSM 101730</strain>
    </source>
</reference>
<dbReference type="InterPro" id="IPR018520">
    <property type="entry name" value="UPP_synth-like_CS"/>
</dbReference>
<feature type="binding site" evidence="2">
    <location>
        <position position="203"/>
    </location>
    <ligand>
        <name>Mg(2+)</name>
        <dbReference type="ChEBI" id="CHEBI:18420"/>
    </ligand>
</feature>
<dbReference type="AlphaFoldDB" id="A0A840SSH3"/>
<dbReference type="PANTHER" id="PTHR10291">
    <property type="entry name" value="DEHYDRODOLICHYL DIPHOSPHATE SYNTHASE FAMILY MEMBER"/>
    <property type="match status" value="1"/>
</dbReference>
<dbReference type="Pfam" id="PF01255">
    <property type="entry name" value="Prenyltransf"/>
    <property type="match status" value="1"/>
</dbReference>
<accession>A0A840SSH3</accession>
<feature type="binding site" evidence="2">
    <location>
        <position position="67"/>
    </location>
    <ligand>
        <name>substrate</name>
    </ligand>
</feature>
<keyword evidence="1 2" id="KW-0808">Transferase</keyword>
<dbReference type="Gene3D" id="3.40.1180.10">
    <property type="entry name" value="Decaprenyl diphosphate synthase-like"/>
    <property type="match status" value="1"/>
</dbReference>
<dbReference type="InterPro" id="IPR001441">
    <property type="entry name" value="UPP_synth-like"/>
</dbReference>
<feature type="binding site" evidence="2">
    <location>
        <position position="29"/>
    </location>
    <ligand>
        <name>substrate</name>
    </ligand>
</feature>
<keyword evidence="4" id="KW-1185">Reference proteome</keyword>
<dbReference type="RefSeq" id="WP_184152474.1">
    <property type="nucleotide sequence ID" value="NZ_JACHFM010000003.1"/>
</dbReference>
<dbReference type="GO" id="GO:0016094">
    <property type="term" value="P:polyprenol biosynthetic process"/>
    <property type="evidence" value="ECO:0007669"/>
    <property type="project" value="TreeGrafter"/>
</dbReference>
<feature type="binding site" evidence="2">
    <location>
        <position position="65"/>
    </location>
    <ligand>
        <name>substrate</name>
    </ligand>
</feature>
<dbReference type="PANTHER" id="PTHR10291:SF0">
    <property type="entry name" value="DEHYDRODOLICHYL DIPHOSPHATE SYNTHASE 2"/>
    <property type="match status" value="1"/>
</dbReference>
<sequence length="245" mass="27136">MQQAAAPTFHVGVIMDGNGRWAEARGLARLSGHARGARRVSDIVKACPSLGVTHLTLYAFSTENWRRPLAEVEGLMRIFHQYIQGKMAGLRRNDVRVRFLGMRDRLPDGLRDLMGRLEQETRHCGGLNLSIAIDYGGRDELTRAVRTLSQLVAEGALPPSAICETRLAQALDTRDLPDPDLIIRTSGEIRISNFLLWQAAYAEFDFPAVAWPDFTVQHFGSLIGAYHARRLSAETPLPPAVGARP</sequence>
<dbReference type="CDD" id="cd00475">
    <property type="entry name" value="Cis_IPPS"/>
    <property type="match status" value="1"/>
</dbReference>
<dbReference type="EC" id="2.5.1.-" evidence="2"/>
<comment type="subunit">
    <text evidence="2">Homodimer.</text>
</comment>
<evidence type="ECO:0000313" key="3">
    <source>
        <dbReference type="EMBL" id="MBB5223538.1"/>
    </source>
</evidence>
<comment type="caution">
    <text evidence="3">The sequence shown here is derived from an EMBL/GenBank/DDBJ whole genome shotgun (WGS) entry which is preliminary data.</text>
</comment>
<dbReference type="Proteomes" id="UP000549457">
    <property type="component" value="Unassembled WGS sequence"/>
</dbReference>
<dbReference type="PROSITE" id="PS01066">
    <property type="entry name" value="UPP_SYNTHASE"/>
    <property type="match status" value="1"/>
</dbReference>
<evidence type="ECO:0000256" key="2">
    <source>
        <dbReference type="HAMAP-Rule" id="MF_01139"/>
    </source>
</evidence>
<dbReference type="NCBIfam" id="TIGR00055">
    <property type="entry name" value="uppS"/>
    <property type="match status" value="1"/>
</dbReference>
<feature type="binding site" evidence="2">
    <location>
        <position position="33"/>
    </location>
    <ligand>
        <name>substrate</name>
    </ligand>
</feature>
<evidence type="ECO:0000256" key="1">
    <source>
        <dbReference type="ARBA" id="ARBA00022679"/>
    </source>
</evidence>